<name>A0A9P0FQK8_CHRIL</name>
<accession>A0A9P0FQK8</accession>
<dbReference type="PRINTS" id="PR00947">
    <property type="entry name" value="CUTICLE"/>
</dbReference>
<gene>
    <name evidence="4" type="ORF">CINC_LOCUS3384</name>
</gene>
<proteinExistence type="predicted"/>
<dbReference type="PROSITE" id="PS51155">
    <property type="entry name" value="CHIT_BIND_RR_2"/>
    <property type="match status" value="1"/>
</dbReference>
<dbReference type="InterPro" id="IPR050468">
    <property type="entry name" value="Cuticle_Struct_Prot"/>
</dbReference>
<keyword evidence="2" id="KW-0732">Signal</keyword>
<sequence length="169" mass="18046">MERIKIFWNYLLICFFSSQIAFAAVLAVASAQLAGFAPYRQVPRPSAPAPRPQAVVSRVASSDQAASIIRYDNDVGPDGSYSYALETDNGIAAQAQGTPRDFGGNPPIVPVVAQGSFSWVAPDGQNIVINYVADENGYQPSGDAIPTPPPVPAQIARALEYLARIPQKK</sequence>
<protein>
    <submittedName>
        <fullName evidence="4">Uncharacterized protein</fullName>
    </submittedName>
</protein>
<keyword evidence="1 3" id="KW-0193">Cuticle</keyword>
<evidence type="ECO:0000313" key="5">
    <source>
        <dbReference type="Proteomes" id="UP001154114"/>
    </source>
</evidence>
<dbReference type="Pfam" id="PF00379">
    <property type="entry name" value="Chitin_bind_4"/>
    <property type="match status" value="1"/>
</dbReference>
<evidence type="ECO:0000256" key="2">
    <source>
        <dbReference type="ARBA" id="ARBA00022729"/>
    </source>
</evidence>
<keyword evidence="5" id="KW-1185">Reference proteome</keyword>
<dbReference type="GO" id="GO:0008010">
    <property type="term" value="F:structural constituent of chitin-based larval cuticle"/>
    <property type="evidence" value="ECO:0007669"/>
    <property type="project" value="TreeGrafter"/>
</dbReference>
<dbReference type="PROSITE" id="PS00233">
    <property type="entry name" value="CHIT_BIND_RR_1"/>
    <property type="match status" value="1"/>
</dbReference>
<reference evidence="4" key="1">
    <citation type="submission" date="2021-12" db="EMBL/GenBank/DDBJ databases">
        <authorList>
            <person name="King R."/>
        </authorList>
    </citation>
    <scope>NUCLEOTIDE SEQUENCE</scope>
</reference>
<dbReference type="GO" id="GO:0062129">
    <property type="term" value="C:chitin-based extracellular matrix"/>
    <property type="evidence" value="ECO:0007669"/>
    <property type="project" value="TreeGrafter"/>
</dbReference>
<evidence type="ECO:0000256" key="3">
    <source>
        <dbReference type="PROSITE-ProRule" id="PRU00497"/>
    </source>
</evidence>
<dbReference type="Proteomes" id="UP001154114">
    <property type="component" value="Chromosome 15"/>
</dbReference>
<dbReference type="EMBL" id="LR824018">
    <property type="protein sequence ID" value="CAH0586887.1"/>
    <property type="molecule type" value="Genomic_DNA"/>
</dbReference>
<dbReference type="InterPro" id="IPR031311">
    <property type="entry name" value="CHIT_BIND_RR_consensus"/>
</dbReference>
<dbReference type="InterPro" id="IPR000618">
    <property type="entry name" value="Insect_cuticle"/>
</dbReference>
<dbReference type="AlphaFoldDB" id="A0A9P0FQK8"/>
<organism evidence="4 5">
    <name type="scientific">Chrysodeixis includens</name>
    <name type="common">Soybean looper</name>
    <name type="synonym">Pseudoplusia includens</name>
    <dbReference type="NCBI Taxonomy" id="689277"/>
    <lineage>
        <taxon>Eukaryota</taxon>
        <taxon>Metazoa</taxon>
        <taxon>Ecdysozoa</taxon>
        <taxon>Arthropoda</taxon>
        <taxon>Hexapoda</taxon>
        <taxon>Insecta</taxon>
        <taxon>Pterygota</taxon>
        <taxon>Neoptera</taxon>
        <taxon>Endopterygota</taxon>
        <taxon>Lepidoptera</taxon>
        <taxon>Glossata</taxon>
        <taxon>Ditrysia</taxon>
        <taxon>Noctuoidea</taxon>
        <taxon>Noctuidae</taxon>
        <taxon>Plusiinae</taxon>
        <taxon>Chrysodeixis</taxon>
    </lineage>
</organism>
<evidence type="ECO:0000256" key="1">
    <source>
        <dbReference type="ARBA" id="ARBA00022460"/>
    </source>
</evidence>
<dbReference type="PANTHER" id="PTHR10380:SF238">
    <property type="entry name" value="CUTICULAR PROTEIN 65EA-RELATED"/>
    <property type="match status" value="1"/>
</dbReference>
<dbReference type="PANTHER" id="PTHR10380">
    <property type="entry name" value="CUTICLE PROTEIN"/>
    <property type="match status" value="1"/>
</dbReference>
<evidence type="ECO:0000313" key="4">
    <source>
        <dbReference type="EMBL" id="CAH0586887.1"/>
    </source>
</evidence>
<dbReference type="OrthoDB" id="8115566at2759"/>